<feature type="domain" description="6-phosphogluconate dehydrogenase C-terminal" evidence="4">
    <location>
        <begin position="174"/>
        <end position="301"/>
    </location>
</feature>
<dbReference type="RefSeq" id="WP_135546981.1">
    <property type="nucleotide sequence ID" value="NZ_SPQQ01000003.1"/>
</dbReference>
<dbReference type="PRINTS" id="PR00076">
    <property type="entry name" value="6PGDHDRGNASE"/>
</dbReference>
<dbReference type="InterPro" id="IPR006115">
    <property type="entry name" value="6PGDH_NADP-bd"/>
</dbReference>
<gene>
    <name evidence="5" type="primary">gnd</name>
    <name evidence="5" type="ORF">E4K67_11380</name>
</gene>
<dbReference type="InterPro" id="IPR013328">
    <property type="entry name" value="6PGD_dom2"/>
</dbReference>
<dbReference type="EMBL" id="SPQQ01000003">
    <property type="protein sequence ID" value="TGE38520.1"/>
    <property type="molecule type" value="Genomic_DNA"/>
</dbReference>
<dbReference type="Pfam" id="PF00393">
    <property type="entry name" value="6PGD"/>
    <property type="match status" value="1"/>
</dbReference>
<dbReference type="GO" id="GO:0019521">
    <property type="term" value="P:D-gluconate metabolic process"/>
    <property type="evidence" value="ECO:0007669"/>
    <property type="project" value="UniProtKB-KW"/>
</dbReference>
<evidence type="ECO:0000313" key="5">
    <source>
        <dbReference type="EMBL" id="TGE38520.1"/>
    </source>
</evidence>
<dbReference type="InterPro" id="IPR036291">
    <property type="entry name" value="NAD(P)-bd_dom_sf"/>
</dbReference>
<dbReference type="NCBIfam" id="NF007161">
    <property type="entry name" value="PRK09599.1"/>
    <property type="match status" value="1"/>
</dbReference>
<evidence type="ECO:0000256" key="1">
    <source>
        <dbReference type="ARBA" id="ARBA00008419"/>
    </source>
</evidence>
<dbReference type="GO" id="GO:0016054">
    <property type="term" value="P:organic acid catabolic process"/>
    <property type="evidence" value="ECO:0007669"/>
    <property type="project" value="UniProtKB-ARBA"/>
</dbReference>
<dbReference type="Pfam" id="PF03446">
    <property type="entry name" value="NAD_binding_2"/>
    <property type="match status" value="1"/>
</dbReference>
<proteinExistence type="inferred from homology"/>
<dbReference type="Gene3D" id="3.40.50.720">
    <property type="entry name" value="NAD(P)-binding Rossmann-like Domain"/>
    <property type="match status" value="1"/>
</dbReference>
<reference evidence="5 6" key="1">
    <citation type="submission" date="2019-03" db="EMBL/GenBank/DDBJ databases">
        <title>Draft Genome Sequence of Desulfosporosinus fructosivorans Strain 63.6F, Isolated from Marine Sediment in the Baltic Sea.</title>
        <authorList>
            <person name="Hausmann B."/>
            <person name="Vandieken V."/>
            <person name="Pjevac P."/>
            <person name="Schreck K."/>
            <person name="Herbold C.W."/>
            <person name="Loy A."/>
        </authorList>
    </citation>
    <scope>NUCLEOTIDE SEQUENCE [LARGE SCALE GENOMIC DNA]</scope>
    <source>
        <strain evidence="5 6">63.6F</strain>
    </source>
</reference>
<dbReference type="PROSITE" id="PS00895">
    <property type="entry name" value="3_HYDROXYISOBUT_DH"/>
    <property type="match status" value="1"/>
</dbReference>
<dbReference type="Proteomes" id="UP000298460">
    <property type="component" value="Unassembled WGS sequence"/>
</dbReference>
<dbReference type="InterPro" id="IPR006114">
    <property type="entry name" value="6PGDH_C"/>
</dbReference>
<comment type="caution">
    <text evidence="5">The sequence shown here is derived from an EMBL/GenBank/DDBJ whole genome shotgun (WGS) entry which is preliminary data.</text>
</comment>
<dbReference type="NCBIfam" id="TIGR00872">
    <property type="entry name" value="gnd_rel"/>
    <property type="match status" value="1"/>
</dbReference>
<dbReference type="GO" id="GO:0050661">
    <property type="term" value="F:NADP binding"/>
    <property type="evidence" value="ECO:0007669"/>
    <property type="project" value="InterPro"/>
</dbReference>
<dbReference type="PANTHER" id="PTHR11811">
    <property type="entry name" value="6-PHOSPHOGLUCONATE DEHYDROGENASE"/>
    <property type="match status" value="1"/>
</dbReference>
<keyword evidence="2" id="KW-0560">Oxidoreductase</keyword>
<comment type="similarity">
    <text evidence="1">Belongs to the 6-phosphogluconate dehydrogenase family.</text>
</comment>
<dbReference type="InterPro" id="IPR006183">
    <property type="entry name" value="Pgluconate_DH"/>
</dbReference>
<dbReference type="Gene3D" id="1.10.1040.10">
    <property type="entry name" value="N-(1-d-carboxylethyl)-l-norvaline Dehydrogenase, domain 2"/>
    <property type="match status" value="1"/>
</dbReference>
<dbReference type="SUPFAM" id="SSF51735">
    <property type="entry name" value="NAD(P)-binding Rossmann-fold domains"/>
    <property type="match status" value="1"/>
</dbReference>
<dbReference type="OrthoDB" id="9804542at2"/>
<dbReference type="InterPro" id="IPR004849">
    <property type="entry name" value="6DGDH_YqeC"/>
</dbReference>
<evidence type="ECO:0000256" key="2">
    <source>
        <dbReference type="ARBA" id="ARBA00023002"/>
    </source>
</evidence>
<dbReference type="GO" id="GO:0006098">
    <property type="term" value="P:pentose-phosphate shunt"/>
    <property type="evidence" value="ECO:0007669"/>
    <property type="project" value="InterPro"/>
</dbReference>
<evidence type="ECO:0000259" key="4">
    <source>
        <dbReference type="SMART" id="SM01350"/>
    </source>
</evidence>
<organism evidence="5 6">
    <name type="scientific">Desulfosporosinus fructosivorans</name>
    <dbReference type="NCBI Taxonomy" id="2018669"/>
    <lineage>
        <taxon>Bacteria</taxon>
        <taxon>Bacillati</taxon>
        <taxon>Bacillota</taxon>
        <taxon>Clostridia</taxon>
        <taxon>Eubacteriales</taxon>
        <taxon>Desulfitobacteriaceae</taxon>
        <taxon>Desulfosporosinus</taxon>
    </lineage>
</organism>
<dbReference type="InterPro" id="IPR002204">
    <property type="entry name" value="3-OH-isobutyrate_DH-rel_CS"/>
</dbReference>
<dbReference type="SUPFAM" id="SSF48179">
    <property type="entry name" value="6-phosphogluconate dehydrogenase C-terminal domain-like"/>
    <property type="match status" value="1"/>
</dbReference>
<protein>
    <submittedName>
        <fullName evidence="5">Decarboxylating 6-phosphogluconate dehydrogenase</fullName>
    </submittedName>
</protein>
<accession>A0A4Z0R6P9</accession>
<keyword evidence="6" id="KW-1185">Reference proteome</keyword>
<dbReference type="GO" id="GO:0004616">
    <property type="term" value="F:phosphogluconate dehydrogenase (decarboxylating) activity"/>
    <property type="evidence" value="ECO:0007669"/>
    <property type="project" value="InterPro"/>
</dbReference>
<evidence type="ECO:0000256" key="3">
    <source>
        <dbReference type="ARBA" id="ARBA00023064"/>
    </source>
</evidence>
<dbReference type="SMART" id="SM01350">
    <property type="entry name" value="6PGD"/>
    <property type="match status" value="1"/>
</dbReference>
<dbReference type="InterPro" id="IPR008927">
    <property type="entry name" value="6-PGluconate_DH-like_C_sf"/>
</dbReference>
<name>A0A4Z0R6P9_9FIRM</name>
<sequence>MRDSSYGMIGLGKMGGLAVENVLSKGIQVAIFDVFQEQVNELAKLGAQGCHSLKELANSLNAPRVIWLMVPAGDPIEEVLFGENGLSQFLSPGDIIIDGGNSFYQDTVRRSKRLAESGIKYLDSGSSGGTEGAEGGLCLMVGGDQEAFVQAKPLLQALSEGKGACTYVGPSGAGHYTKMVHNAVEYGMLQAIGEGFELLEAAPYDLNLEEIAHLWTKGSIVSGYLMELAERAFAKDTGLSQIIGEVGGGSTGSWAIEEAWKVGVPFEAIALSYAARLRSRQNDTFAGKVVSALRNEFGGHAMVKKD</sequence>
<keyword evidence="3" id="KW-0311">Gluconate utilization</keyword>
<dbReference type="AlphaFoldDB" id="A0A4Z0R6P9"/>
<evidence type="ECO:0000313" key="6">
    <source>
        <dbReference type="Proteomes" id="UP000298460"/>
    </source>
</evidence>